<evidence type="ECO:0000313" key="2">
    <source>
        <dbReference type="Proteomes" id="UP000694925"/>
    </source>
</evidence>
<feature type="region of interest" description="Disordered" evidence="1">
    <location>
        <begin position="272"/>
        <end position="333"/>
    </location>
</feature>
<feature type="compositionally biased region" description="Polar residues" evidence="1">
    <location>
        <begin position="272"/>
        <end position="283"/>
    </location>
</feature>
<protein>
    <submittedName>
        <fullName evidence="3">Uncharacterized protein LOC108623611 isoform X1</fullName>
    </submittedName>
</protein>
<dbReference type="AlphaFoldDB" id="A0AAJ7IVQ3"/>
<feature type="compositionally biased region" description="Basic residues" evidence="1">
    <location>
        <begin position="295"/>
        <end position="311"/>
    </location>
</feature>
<dbReference type="RefSeq" id="XP_017877695.2">
    <property type="nucleotide sequence ID" value="XM_018022206.2"/>
</dbReference>
<evidence type="ECO:0000313" key="3">
    <source>
        <dbReference type="RefSeq" id="XP_017877695.2"/>
    </source>
</evidence>
<gene>
    <name evidence="3" type="primary">LOC108623611</name>
</gene>
<dbReference type="Proteomes" id="UP000694925">
    <property type="component" value="Unplaced"/>
</dbReference>
<proteinExistence type="predicted"/>
<keyword evidence="2" id="KW-1185">Reference proteome</keyword>
<evidence type="ECO:0000256" key="1">
    <source>
        <dbReference type="SAM" id="MobiDB-lite"/>
    </source>
</evidence>
<dbReference type="KEGG" id="ccal:108623611"/>
<dbReference type="GeneID" id="108623611"/>
<reference evidence="3" key="1">
    <citation type="submission" date="2025-08" db="UniProtKB">
        <authorList>
            <consortium name="RefSeq"/>
        </authorList>
    </citation>
    <scope>IDENTIFICATION</scope>
    <source>
        <tissue evidence="3">Whole body</tissue>
    </source>
</reference>
<name>A0AAJ7IVQ3_9HYME</name>
<sequence length="347" mass="39888">MIYELLVAGAFALATLRRYSVAQTITFTSLAFFLCSGLNTVLAAPAYGFPTAVSNANSMDRWLQPCGNPVSMLLKGMSQRHSAHRTLKRVRTQLRVAQDHFKKHLNDVREIYSKVYKELKEQYRGAMPWLPEREFEWYYREVWCLEKGKKADRALPHLHDSLQKFAITFHYLSTFRLKSNIDVDFTMTRRNKIINEMYNEILRVLCEVETAILNLGLQIPPAHTAKIVARNVNWAMEGDLTQMLIQDWGVIRFYQVFLNDWTKAFRNATAIGSGSCDPNSQSPIPKHVNKGSGPKGKRIPKIKKQKRPVIKRRPDATGRKSSLPHKPIKGVPRSRLLRNKRKKIVGI</sequence>
<organism evidence="2 3">
    <name type="scientific">Ceratina calcarata</name>
    <dbReference type="NCBI Taxonomy" id="156304"/>
    <lineage>
        <taxon>Eukaryota</taxon>
        <taxon>Metazoa</taxon>
        <taxon>Ecdysozoa</taxon>
        <taxon>Arthropoda</taxon>
        <taxon>Hexapoda</taxon>
        <taxon>Insecta</taxon>
        <taxon>Pterygota</taxon>
        <taxon>Neoptera</taxon>
        <taxon>Endopterygota</taxon>
        <taxon>Hymenoptera</taxon>
        <taxon>Apocrita</taxon>
        <taxon>Aculeata</taxon>
        <taxon>Apoidea</taxon>
        <taxon>Anthophila</taxon>
        <taxon>Apidae</taxon>
        <taxon>Ceratina</taxon>
        <taxon>Zadontomerus</taxon>
    </lineage>
</organism>
<accession>A0AAJ7IVQ3</accession>